<dbReference type="CDD" id="cd17147">
    <property type="entry name" value="DCX2_RP1"/>
    <property type="match status" value="1"/>
</dbReference>
<evidence type="ECO:0000256" key="13">
    <source>
        <dbReference type="SAM" id="MobiDB-lite"/>
    </source>
</evidence>
<feature type="compositionally biased region" description="Basic and acidic residues" evidence="13">
    <location>
        <begin position="410"/>
        <end position="435"/>
    </location>
</feature>
<evidence type="ECO:0000259" key="14">
    <source>
        <dbReference type="PROSITE" id="PS50309"/>
    </source>
</evidence>
<feature type="compositionally biased region" description="Basic and acidic residues" evidence="13">
    <location>
        <begin position="758"/>
        <end position="770"/>
    </location>
</feature>
<keyword evidence="5" id="KW-0677">Repeat</keyword>
<evidence type="ECO:0000256" key="5">
    <source>
        <dbReference type="ARBA" id="ARBA00022737"/>
    </source>
</evidence>
<dbReference type="GO" id="GO:0001917">
    <property type="term" value="C:photoreceptor inner segment"/>
    <property type="evidence" value="ECO:0007669"/>
    <property type="project" value="UniProtKB-ARBA"/>
</dbReference>
<dbReference type="SMART" id="SM00537">
    <property type="entry name" value="DCX"/>
    <property type="match status" value="2"/>
</dbReference>
<evidence type="ECO:0000256" key="9">
    <source>
        <dbReference type="ARBA" id="ARBA00023273"/>
    </source>
</evidence>
<dbReference type="PANTHER" id="PTHR23005">
    <property type="entry name" value="RETINITIS PIGMENTOSA 1 PROTEIN"/>
    <property type="match status" value="1"/>
</dbReference>
<keyword evidence="4" id="KW-0716">Sensory transduction</keyword>
<dbReference type="PROSITE" id="PS50309">
    <property type="entry name" value="DC"/>
    <property type="match status" value="2"/>
</dbReference>
<keyword evidence="6" id="KW-0970">Cilium biogenesis/degradation</keyword>
<keyword evidence="8" id="KW-0206">Cytoskeleton</keyword>
<feature type="region of interest" description="Disordered" evidence="13">
    <location>
        <begin position="1"/>
        <end position="25"/>
    </location>
</feature>
<dbReference type="GO" id="GO:0042461">
    <property type="term" value="P:photoreceptor cell development"/>
    <property type="evidence" value="ECO:0007669"/>
    <property type="project" value="TreeGrafter"/>
</dbReference>
<evidence type="ECO:0000256" key="10">
    <source>
        <dbReference type="ARBA" id="ARBA00043933"/>
    </source>
</evidence>
<feature type="compositionally biased region" description="Low complexity" evidence="13">
    <location>
        <begin position="275"/>
        <end position="284"/>
    </location>
</feature>
<evidence type="ECO:0000313" key="15">
    <source>
        <dbReference type="EMBL" id="EOA99994.1"/>
    </source>
</evidence>
<evidence type="ECO:0000256" key="7">
    <source>
        <dbReference type="ARBA" id="ARBA00023069"/>
    </source>
</evidence>
<feature type="non-terminal residue" evidence="15">
    <location>
        <position position="1941"/>
    </location>
</feature>
<dbReference type="EMBL" id="KB743251">
    <property type="protein sequence ID" value="EOA99994.1"/>
    <property type="molecule type" value="Genomic_DNA"/>
</dbReference>
<comment type="subcellular location">
    <subcellularLocation>
        <location evidence="2">Cell projection</location>
        <location evidence="2">Cilium</location>
        <location evidence="2">Photoreceptor outer segment</location>
    </subcellularLocation>
    <subcellularLocation>
        <location evidence="1">Cytoplasm</location>
        <location evidence="1">Cytoskeleton</location>
        <location evidence="1">Cilium axoneme</location>
    </subcellularLocation>
</comment>
<keyword evidence="7" id="KW-0969">Cilium</keyword>
<feature type="domain" description="Doublecortin" evidence="14">
    <location>
        <begin position="37"/>
        <end position="119"/>
    </location>
</feature>
<dbReference type="FunFam" id="3.10.20.230:FF:000006">
    <property type="entry name" value="Oxygen-regulated protein 1"/>
    <property type="match status" value="1"/>
</dbReference>
<evidence type="ECO:0000256" key="6">
    <source>
        <dbReference type="ARBA" id="ARBA00022794"/>
    </source>
</evidence>
<feature type="region of interest" description="Disordered" evidence="13">
    <location>
        <begin position="1611"/>
        <end position="1634"/>
    </location>
</feature>
<accession>R0LEP4</accession>
<dbReference type="InterPro" id="IPR003533">
    <property type="entry name" value="Doublecortin_dom"/>
</dbReference>
<evidence type="ECO:0000256" key="12">
    <source>
        <dbReference type="ARBA" id="ARBA00046756"/>
    </source>
</evidence>
<dbReference type="GO" id="GO:0035556">
    <property type="term" value="P:intracellular signal transduction"/>
    <property type="evidence" value="ECO:0007669"/>
    <property type="project" value="InterPro"/>
</dbReference>
<feature type="compositionally biased region" description="Polar residues" evidence="13">
    <location>
        <begin position="780"/>
        <end position="789"/>
    </location>
</feature>
<proteinExistence type="predicted"/>
<evidence type="ECO:0000256" key="1">
    <source>
        <dbReference type="ARBA" id="ARBA00004430"/>
    </source>
</evidence>
<name>R0LEP4_ANAPL</name>
<dbReference type="Gene3D" id="3.10.20.230">
    <property type="entry name" value="Doublecortin domain"/>
    <property type="match status" value="2"/>
</dbReference>
<feature type="region of interest" description="Disordered" evidence="13">
    <location>
        <begin position="758"/>
        <end position="845"/>
    </location>
</feature>
<feature type="compositionally biased region" description="Polar residues" evidence="13">
    <location>
        <begin position="303"/>
        <end position="315"/>
    </location>
</feature>
<sequence length="1941" mass="218603">MSETPSTSYSVNQPNSSESEQSLSTRHFNVTEPVVAKRICFYKSGDPQFNGIKMVINNRSYKTFDALLDSLSKRVPLPFGVRNISTPKGRHCITNLEDLEDGKSYICSHQRKMKPINLERASKKPLPWQISRPVSARRRAVQLARENEIGFGHRERKITTPKKMLVFKNGDVRLRRTIILGKKNTQTFEAFLDYMSELMQYPVVKLYTTDGRKVPNLQALILCSGAVVAAGREPFKPSNYDSLGYSRPAKLLGIANRVYPKANAKSESENMISSSRSQIFSVSSGKESSNDNNSNDNNSESSYVTANHNGIGENQSVNGEELSVAQFEDDIEKSVHLNQDGSMTVEMKVRFKIKEEETIKWTTTVSRAGLSGDKNVTICNSAMAAEDCLSNVNMSERTEPMDTPFLDSYNKGDGDSSKQFNEEVSGKESESDLKMDGYNIHQKSKSEDLDISNVPEDNIRPRFYRPPTPGPRRVRQKKAVVESVTLVSEKEVQEKTIGQFSYSEEIQNGENKSEYCMVAHSSRKKSSVSNPKFSEMSDNDILRLSSENIKEEMLFKVSHKSHDLTTNRKTLDVPDDNELVQNILEKSVVEQGVYNSLVSTCKANISGFIPSSKNYQAARPVSADHIHELLHSVCPEHNEMEKMIASCSKAPEKINPTTAFSPVSESENQISVRAESLTASHLIDESQSASSLTKKKKRKLLSNFLEKGIYENQKDKEISGIIKSEDMLVTSKTTQVSTTQDNCSEMLQKKEMELLVKSNDRSDNSDKSICPEDDYDPHNSVEQNGLSPNEKTRTKKRLAEVKSKSGKKNSSLLSVKSEDDLMTADSKNETENSQDTQSTVKEGKHLTTNSIEQTPNLAMISKTLSEVPKVHKVEKGREDNILENLSLKKEKKQKKMKKNLSKGANKLNMSESSITVEALKQENFQEEIVEHSLENYVQTWLKNLSPNAVLPPIKKKEVNVDNSDVCHVSKENTDAFIDKEAKFITNTMHVTGKKHLFEHNQNKKTLKPLFELGTLEESSKYSHQNQTDSLICGNTTMVEESKYLLQSEFHHDSQLHVFHETHGNDKKASEPDIQDTDLCHRKKSEVAVQVDCSIVSEKMGTDIQNNCMSSMLLRELQSTLLGLQKEHAGCIGKTYSLSDISPPAFGSSSNLLLAWLLVLSLRESLIGTTKDDMQNATCNCSEVITQLQFLKHATVMQKVDELKAAFSHFQETTEHNLLHAVKEFKKQDSTHCHENIPILENHNVIHLHEEEKSVEPCIEKNSLNSEEALTLSDEFESYSDIQEELCRATEISDLSASKTQLDGQYADTNSVKCNLSSAIEPSETNEEMAYNLNEKPHDKNINEESDTSVEPNSTVHSVTSNDKNCILDQDTSEIEGEKYIVDVITHQREDEKVDPKSTGNDKRTNNQLKLVADTSAEYNYEDCSVQEGKDDTETCKETSERLSTVSPLSFCYESKQITECDMSEGEQKLQVDELENKTCSDTSELKKCLKSPATSDWSDYRPDTEESDCNFRASSDLTNESGEEAILEKHYNTGYVKRTIERLYGKTEASFKPDFQKGFPYMSKTLQKDAEEFSSAVVKKNIQFFQEPRPCFAEKFSHSSLSSQEFPEIISKDETTRRKERISSPTTPNGEETNYINDNSGEPPKQHCQPSVHANEEEGILIDKGKWLLKENHLIRRSPPERTGMYGNLDTTSTDTVLDTNSDDAPYSHFGNLNQYPVLNEVSSSELEEMAKPSKNFCNYFNMPHSSDSDPLQDDLSRESKLCLNGKITSRPVGNKEKIKPSVMVGSTSTHLSTEADTNFPAFTSVEFRLPDNKVHPLEQPLNDEPIRSQPTDVSNANRNALQEDSLDKLHAICGQHCPILTVMVTPINEEQRGYAYQKASDIENQMGLCLLASKSEHLQWLGKDLVKDENNYVTLKRNFINKIANNIFTRYYANNTIDFI</sequence>
<dbReference type="GO" id="GO:0060041">
    <property type="term" value="P:retina development in camera-type eye"/>
    <property type="evidence" value="ECO:0007669"/>
    <property type="project" value="TreeGrafter"/>
</dbReference>
<feature type="compositionally biased region" description="Low complexity" evidence="13">
    <location>
        <begin position="290"/>
        <end position="302"/>
    </location>
</feature>
<feature type="compositionally biased region" description="Polar residues" evidence="13">
    <location>
        <begin position="1348"/>
        <end position="1360"/>
    </location>
</feature>
<dbReference type="GO" id="GO:0032391">
    <property type="term" value="C:photoreceptor connecting cilium"/>
    <property type="evidence" value="ECO:0007669"/>
    <property type="project" value="UniProtKB-ARBA"/>
</dbReference>
<feature type="region of interest" description="Disordered" evidence="13">
    <location>
        <begin position="275"/>
        <end position="315"/>
    </location>
</feature>
<dbReference type="GO" id="GO:0005930">
    <property type="term" value="C:axoneme"/>
    <property type="evidence" value="ECO:0007669"/>
    <property type="project" value="UniProtKB-SubCell"/>
</dbReference>
<feature type="domain" description="Doublecortin" evidence="14">
    <location>
        <begin position="162"/>
        <end position="241"/>
    </location>
</feature>
<evidence type="ECO:0000256" key="8">
    <source>
        <dbReference type="ARBA" id="ARBA00023212"/>
    </source>
</evidence>
<dbReference type="FunFam" id="3.10.20.230:FF:000007">
    <property type="entry name" value="Oxygen-regulated protein 1"/>
    <property type="match status" value="1"/>
</dbReference>
<comment type="subunit">
    <text evidence="12">Interacts (via the doublecortin domains) with microtubules. Interacts with RP1L1. Interacts with MAK.</text>
</comment>
<dbReference type="Proteomes" id="UP000296049">
    <property type="component" value="Unassembled WGS sequence"/>
</dbReference>
<dbReference type="PANTHER" id="PTHR23005:SF4">
    <property type="entry name" value="OXYGEN-REGULATED PROTEIN 1"/>
    <property type="match status" value="1"/>
</dbReference>
<dbReference type="Pfam" id="PF03607">
    <property type="entry name" value="DCX"/>
    <property type="match status" value="2"/>
</dbReference>
<protein>
    <recommendedName>
        <fullName evidence="11">Oxygen-regulated protein 1</fullName>
    </recommendedName>
</protein>
<organism evidence="15 16">
    <name type="scientific">Anas platyrhynchos</name>
    <name type="common">Mallard</name>
    <name type="synonym">Anas boschas</name>
    <dbReference type="NCBI Taxonomy" id="8839"/>
    <lineage>
        <taxon>Eukaryota</taxon>
        <taxon>Metazoa</taxon>
        <taxon>Chordata</taxon>
        <taxon>Craniata</taxon>
        <taxon>Vertebrata</taxon>
        <taxon>Euteleostomi</taxon>
        <taxon>Archelosauria</taxon>
        <taxon>Archosauria</taxon>
        <taxon>Dinosauria</taxon>
        <taxon>Saurischia</taxon>
        <taxon>Theropoda</taxon>
        <taxon>Coelurosauria</taxon>
        <taxon>Aves</taxon>
        <taxon>Neognathae</taxon>
        <taxon>Galloanserae</taxon>
        <taxon>Anseriformes</taxon>
        <taxon>Anatidae</taxon>
        <taxon>Anatinae</taxon>
        <taxon>Anas</taxon>
    </lineage>
</organism>
<keyword evidence="3" id="KW-0963">Cytoplasm</keyword>
<dbReference type="GO" id="GO:0001750">
    <property type="term" value="C:photoreceptor outer segment"/>
    <property type="evidence" value="ECO:0007669"/>
    <property type="project" value="UniProtKB-SubCell"/>
</dbReference>
<feature type="compositionally biased region" description="Polar residues" evidence="13">
    <location>
        <begin position="831"/>
        <end position="845"/>
    </location>
</feature>
<gene>
    <name evidence="15" type="ORF">Anapl_17304</name>
</gene>
<dbReference type="GO" id="GO:0035082">
    <property type="term" value="P:axoneme assembly"/>
    <property type="evidence" value="ECO:0007669"/>
    <property type="project" value="TreeGrafter"/>
</dbReference>
<evidence type="ECO:0000256" key="2">
    <source>
        <dbReference type="ARBA" id="ARBA00004504"/>
    </source>
</evidence>
<feature type="region of interest" description="Disordered" evidence="13">
    <location>
        <begin position="409"/>
        <end position="477"/>
    </location>
</feature>
<feature type="compositionally biased region" description="Polar residues" evidence="13">
    <location>
        <begin position="1623"/>
        <end position="1634"/>
    </location>
</feature>
<reference evidence="16" key="1">
    <citation type="journal article" date="2013" name="Nat. Genet.">
        <title>The duck genome and transcriptome provide insight into an avian influenza virus reservoir species.</title>
        <authorList>
            <person name="Huang Y."/>
            <person name="Li Y."/>
            <person name="Burt D.W."/>
            <person name="Chen H."/>
            <person name="Zhang Y."/>
            <person name="Qian W."/>
            <person name="Kim H."/>
            <person name="Gan S."/>
            <person name="Zhao Y."/>
            <person name="Li J."/>
            <person name="Yi K."/>
            <person name="Feng H."/>
            <person name="Zhu P."/>
            <person name="Li B."/>
            <person name="Liu Q."/>
            <person name="Fairley S."/>
            <person name="Magor K.E."/>
            <person name="Du Z."/>
            <person name="Hu X."/>
            <person name="Goodman L."/>
            <person name="Tafer H."/>
            <person name="Vignal A."/>
            <person name="Lee T."/>
            <person name="Kim K.W."/>
            <person name="Sheng Z."/>
            <person name="An Y."/>
            <person name="Searle S."/>
            <person name="Herrero J."/>
            <person name="Groenen M.A."/>
            <person name="Crooijmans R.P."/>
            <person name="Faraut T."/>
            <person name="Cai Q."/>
            <person name="Webster R.G."/>
            <person name="Aldridge J.R."/>
            <person name="Warren W.C."/>
            <person name="Bartschat S."/>
            <person name="Kehr S."/>
            <person name="Marz M."/>
            <person name="Stadler P.F."/>
            <person name="Smith J."/>
            <person name="Kraus R.H."/>
            <person name="Zhao Y."/>
            <person name="Ren L."/>
            <person name="Fei J."/>
            <person name="Morisson M."/>
            <person name="Kaiser P."/>
            <person name="Griffin D.K."/>
            <person name="Rao M."/>
            <person name="Pitel F."/>
            <person name="Wang J."/>
            <person name="Li N."/>
        </authorList>
    </citation>
    <scope>NUCLEOTIDE SEQUENCE [LARGE SCALE GENOMIC DNA]</scope>
</reference>
<comment type="function">
    <text evidence="10">Microtubule-associated protein regulating the stability and length of the microtubule-based axoneme of photoreceptors. Required for the differentiation of photoreceptor cells, it plays a role in the organization of the outer segment of rod and cone photoreceptors ensuring the correct orientation and higher-order stacking of outer segment disks along the photoreceptor axoneme.</text>
</comment>
<dbReference type="CDD" id="cd17145">
    <property type="entry name" value="DCX1_RP1"/>
    <property type="match status" value="1"/>
</dbReference>
<evidence type="ECO:0000256" key="4">
    <source>
        <dbReference type="ARBA" id="ARBA00022606"/>
    </source>
</evidence>
<evidence type="ECO:0000313" key="16">
    <source>
        <dbReference type="Proteomes" id="UP000296049"/>
    </source>
</evidence>
<dbReference type="SUPFAM" id="SSF89837">
    <property type="entry name" value="Doublecortin (DC)"/>
    <property type="match status" value="2"/>
</dbReference>
<dbReference type="InterPro" id="IPR036572">
    <property type="entry name" value="Doublecortin_dom_sf"/>
</dbReference>
<evidence type="ECO:0000256" key="11">
    <source>
        <dbReference type="ARBA" id="ARBA00044186"/>
    </source>
</evidence>
<feature type="region of interest" description="Disordered" evidence="13">
    <location>
        <begin position="1336"/>
        <end position="1360"/>
    </location>
</feature>
<keyword evidence="9" id="KW-0966">Cell projection</keyword>
<evidence type="ECO:0000256" key="3">
    <source>
        <dbReference type="ARBA" id="ARBA00022490"/>
    </source>
</evidence>
<keyword evidence="16" id="KW-1185">Reference proteome</keyword>
<dbReference type="GO" id="GO:0009416">
    <property type="term" value="P:response to light stimulus"/>
    <property type="evidence" value="ECO:0007669"/>
    <property type="project" value="UniProtKB-ARBA"/>
</dbReference>